<dbReference type="PANTHER" id="PTHR43031:SF17">
    <property type="entry name" value="SULFURTRANSFERASE YTWF-RELATED"/>
    <property type="match status" value="1"/>
</dbReference>
<dbReference type="InterPro" id="IPR036873">
    <property type="entry name" value="Rhodanese-like_dom_sf"/>
</dbReference>
<dbReference type="SUPFAM" id="SSF52821">
    <property type="entry name" value="Rhodanese/Cell cycle control phosphatase"/>
    <property type="match status" value="1"/>
</dbReference>
<dbReference type="RefSeq" id="WP_316513588.1">
    <property type="nucleotide sequence ID" value="NZ_OY726395.1"/>
</dbReference>
<dbReference type="Pfam" id="PF00581">
    <property type="entry name" value="Rhodanese"/>
    <property type="match status" value="1"/>
</dbReference>
<dbReference type="Proteomes" id="UP001190466">
    <property type="component" value="Chromosome"/>
</dbReference>
<sequence>MDEVSQVQVSALPTQFGGDAVLLDVREDDEWQQGHAPEALHIPMGDVPARIAEIDSGKELFVICQAGGRSLRVAQYLQANGYQPANVEGGKLAWQQAGRPVVTDSGAPGTV</sequence>
<dbReference type="EMBL" id="OY726395">
    <property type="protein sequence ID" value="CAJ1578504.1"/>
    <property type="molecule type" value="Genomic_DNA"/>
</dbReference>
<gene>
    <name evidence="2" type="ORF">MU0050_000099</name>
</gene>
<dbReference type="PROSITE" id="PS50206">
    <property type="entry name" value="RHODANESE_3"/>
    <property type="match status" value="1"/>
</dbReference>
<dbReference type="CDD" id="cd00158">
    <property type="entry name" value="RHOD"/>
    <property type="match status" value="1"/>
</dbReference>
<protein>
    <submittedName>
        <fullName evidence="2">Rhodanese-like domain-containing protein</fullName>
    </submittedName>
</protein>
<dbReference type="PANTHER" id="PTHR43031">
    <property type="entry name" value="FAD-DEPENDENT OXIDOREDUCTASE"/>
    <property type="match status" value="1"/>
</dbReference>
<dbReference type="Gene3D" id="3.40.250.10">
    <property type="entry name" value="Rhodanese-like domain"/>
    <property type="match status" value="1"/>
</dbReference>
<proteinExistence type="predicted"/>
<keyword evidence="3" id="KW-1185">Reference proteome</keyword>
<feature type="domain" description="Rhodanese" evidence="1">
    <location>
        <begin position="16"/>
        <end position="103"/>
    </location>
</feature>
<evidence type="ECO:0000313" key="3">
    <source>
        <dbReference type="Proteomes" id="UP001190466"/>
    </source>
</evidence>
<name>A0ABM9M828_9MYCO</name>
<dbReference type="InterPro" id="IPR001763">
    <property type="entry name" value="Rhodanese-like_dom"/>
</dbReference>
<evidence type="ECO:0000313" key="2">
    <source>
        <dbReference type="EMBL" id="CAJ1578504.1"/>
    </source>
</evidence>
<accession>A0ABM9M828</accession>
<dbReference type="SMART" id="SM00450">
    <property type="entry name" value="RHOD"/>
    <property type="match status" value="1"/>
</dbReference>
<reference evidence="2 3" key="1">
    <citation type="submission" date="2023-08" db="EMBL/GenBank/DDBJ databases">
        <authorList>
            <person name="Folkvardsen B D."/>
            <person name="Norman A."/>
        </authorList>
    </citation>
    <scope>NUCLEOTIDE SEQUENCE [LARGE SCALE GENOMIC DNA]</scope>
    <source>
        <strain evidence="2 3">Mu0050</strain>
    </source>
</reference>
<organism evidence="2 3">
    <name type="scientific">[Mycobacterium] wendilense</name>
    <dbReference type="NCBI Taxonomy" id="3064284"/>
    <lineage>
        <taxon>Bacteria</taxon>
        <taxon>Bacillati</taxon>
        <taxon>Actinomycetota</taxon>
        <taxon>Actinomycetes</taxon>
        <taxon>Mycobacteriales</taxon>
        <taxon>Mycobacteriaceae</taxon>
        <taxon>Mycolicibacter</taxon>
    </lineage>
</organism>
<evidence type="ECO:0000259" key="1">
    <source>
        <dbReference type="PROSITE" id="PS50206"/>
    </source>
</evidence>
<dbReference type="InterPro" id="IPR050229">
    <property type="entry name" value="GlpE_sulfurtransferase"/>
</dbReference>